<reference evidence="3" key="1">
    <citation type="submission" date="2018-07" db="EMBL/GenBank/DDBJ databases">
        <authorList>
            <person name="Quirk P.G."/>
            <person name="Krulwich T.A."/>
        </authorList>
    </citation>
    <scope>NUCLEOTIDE SEQUENCE</scope>
    <source>
        <strain evidence="3">T2.30D-1.1_plasmid</strain>
        <plasmid evidence="3">1</plasmid>
    </source>
</reference>
<dbReference type="OrthoDB" id="7277405at2"/>
<dbReference type="InterPro" id="IPR043038">
    <property type="entry name" value="VbhA_sf"/>
</dbReference>
<name>A0A380TL20_9HYPH</name>
<feature type="domain" description="Antitoxin VbhA" evidence="2">
    <location>
        <begin position="18"/>
        <end position="64"/>
    </location>
</feature>
<gene>
    <name evidence="3" type="ORF">RHIZ70P_149</name>
</gene>
<geneLocation type="plasmid" evidence="3">
    <name>1</name>
</geneLocation>
<evidence type="ECO:0000259" key="2">
    <source>
        <dbReference type="Pfam" id="PF18495"/>
    </source>
</evidence>
<protein>
    <recommendedName>
        <fullName evidence="2">Antitoxin VbhA domain-containing protein</fullName>
    </recommendedName>
</protein>
<dbReference type="Gene3D" id="1.10.8.1050">
    <property type="entry name" value="Antitoxin VbhA-like"/>
    <property type="match status" value="1"/>
</dbReference>
<evidence type="ECO:0000256" key="1">
    <source>
        <dbReference type="SAM" id="MobiDB-lite"/>
    </source>
</evidence>
<accession>A0A380TL20</accession>
<dbReference type="InterPro" id="IPR041535">
    <property type="entry name" value="VbhA"/>
</dbReference>
<dbReference type="AlphaFoldDB" id="A0A380TL20"/>
<organism evidence="3">
    <name type="scientific">Ciceribacter selenitireducens ATCC BAA-1503</name>
    <dbReference type="NCBI Taxonomy" id="1336235"/>
    <lineage>
        <taxon>Bacteria</taxon>
        <taxon>Pseudomonadati</taxon>
        <taxon>Pseudomonadota</taxon>
        <taxon>Alphaproteobacteria</taxon>
        <taxon>Hyphomicrobiales</taxon>
        <taxon>Rhizobiaceae</taxon>
        <taxon>Ciceribacter</taxon>
    </lineage>
</organism>
<dbReference type="InterPro" id="IPR033788">
    <property type="entry name" value="VbhA-like"/>
</dbReference>
<dbReference type="EMBL" id="LS974446">
    <property type="protein sequence ID" value="SUS16655.1"/>
    <property type="molecule type" value="Genomic_DNA"/>
</dbReference>
<keyword evidence="3" id="KW-0614">Plasmid</keyword>
<dbReference type="Pfam" id="PF18495">
    <property type="entry name" value="VbhA"/>
    <property type="match status" value="1"/>
</dbReference>
<proteinExistence type="predicted"/>
<feature type="region of interest" description="Disordered" evidence="1">
    <location>
        <begin position="1"/>
        <end position="36"/>
    </location>
</feature>
<sequence length="68" mass="7633">MNVHATRPDRSPEAVAARKKASDQARAANMRQGYTGDPVLEEAKARYVAGDITSEEMRQEMLARFKRP</sequence>
<evidence type="ECO:0000313" key="3">
    <source>
        <dbReference type="EMBL" id="SUS16655.1"/>
    </source>
</evidence>
<feature type="compositionally biased region" description="Basic and acidic residues" evidence="1">
    <location>
        <begin position="1"/>
        <end position="12"/>
    </location>
</feature>
<dbReference type="CDD" id="cd11586">
    <property type="entry name" value="VbhA_like"/>
    <property type="match status" value="1"/>
</dbReference>
<dbReference type="RefSeq" id="WP_115672730.1">
    <property type="nucleotide sequence ID" value="NZ_LS974446.1"/>
</dbReference>